<sequence length="368" mass="41670">MAGTKVKVSGFEMQFSEGVEMNDFYQELESISRNQDIIVGAYSTRVYTRIVDGLAVGLILTFKDDRKKLATEQDGSGKLKVNRIELKENQTSTEASLFCFNPSTKCGVFTHYAGAASVSVYTSIFGQAHKNVKDRLVDQRVNEYSRSRSRGDIKRIKHRAQSEFSGSFSFKYIYQEKDLSQILDNLKSLSEVEVITELGIPEEPVFRHLGAVTKKTTQTISFLDQFKSIENLKGHLSNFIHDAFSQKNKKYALRLIGSSLSGQRAQYWIGENIEEYGFFDYDDYIDELPDDVWDSYLECTALANLSNVLKGKSETFGHLKSVESWDKYQSVADLSPEPDLTVTKSRSLKSNDDFKGDSLPPLQIEMCL</sequence>
<accession>A0A4Y3INF5</accession>
<gene>
    <name evidence="1" type="ORF">VCO01S_22240</name>
</gene>
<evidence type="ECO:0000313" key="1">
    <source>
        <dbReference type="EMBL" id="GEA61031.1"/>
    </source>
</evidence>
<evidence type="ECO:0000313" key="2">
    <source>
        <dbReference type="Proteomes" id="UP000318242"/>
    </source>
</evidence>
<dbReference type="AlphaFoldDB" id="A0A4Y3INF5"/>
<comment type="caution">
    <text evidence="1">The sequence shown here is derived from an EMBL/GenBank/DDBJ whole genome shotgun (WGS) entry which is preliminary data.</text>
</comment>
<protein>
    <submittedName>
        <fullName evidence="1">Uncharacterized protein</fullName>
    </submittedName>
</protein>
<keyword evidence="2" id="KW-1185">Reference proteome</keyword>
<dbReference type="EMBL" id="BJLH01000009">
    <property type="protein sequence ID" value="GEA61031.1"/>
    <property type="molecule type" value="Genomic_DNA"/>
</dbReference>
<dbReference type="Proteomes" id="UP000318242">
    <property type="component" value="Unassembled WGS sequence"/>
</dbReference>
<proteinExistence type="predicted"/>
<organism evidence="1 2">
    <name type="scientific">Vibrio comitans NBRC 102076</name>
    <dbReference type="NCBI Taxonomy" id="1219078"/>
    <lineage>
        <taxon>Bacteria</taxon>
        <taxon>Pseudomonadati</taxon>
        <taxon>Pseudomonadota</taxon>
        <taxon>Gammaproteobacteria</taxon>
        <taxon>Vibrionales</taxon>
        <taxon>Vibrionaceae</taxon>
        <taxon>Vibrio</taxon>
    </lineage>
</organism>
<dbReference type="RefSeq" id="WP_141271423.1">
    <property type="nucleotide sequence ID" value="NZ_BJLH01000009.1"/>
</dbReference>
<reference evidence="1 2" key="1">
    <citation type="submission" date="2019-06" db="EMBL/GenBank/DDBJ databases">
        <title>Whole genome shotgun sequence of Vibrio comitans NBRC 102076.</title>
        <authorList>
            <person name="Hosoyama A."/>
            <person name="Uohara A."/>
            <person name="Ohji S."/>
            <person name="Ichikawa N."/>
        </authorList>
    </citation>
    <scope>NUCLEOTIDE SEQUENCE [LARGE SCALE GENOMIC DNA]</scope>
    <source>
        <strain evidence="1 2">NBRC 102076</strain>
    </source>
</reference>
<name>A0A4Y3INF5_9VIBR</name>